<dbReference type="Proteomes" id="UP001165060">
    <property type="component" value="Unassembled WGS sequence"/>
</dbReference>
<protein>
    <recommendedName>
        <fullName evidence="3">Tyrosine-protein kinase ephrin type A/B receptor-like domain-containing protein</fullName>
    </recommendedName>
</protein>
<evidence type="ECO:0008006" key="3">
    <source>
        <dbReference type="Google" id="ProtNLM"/>
    </source>
</evidence>
<name>A0ABQ6NC66_9STRA</name>
<proteinExistence type="predicted"/>
<dbReference type="SUPFAM" id="SSF57184">
    <property type="entry name" value="Growth factor receptor domain"/>
    <property type="match status" value="1"/>
</dbReference>
<organism evidence="1 2">
    <name type="scientific">Tetraparma gracilis</name>
    <dbReference type="NCBI Taxonomy" id="2962635"/>
    <lineage>
        <taxon>Eukaryota</taxon>
        <taxon>Sar</taxon>
        <taxon>Stramenopiles</taxon>
        <taxon>Ochrophyta</taxon>
        <taxon>Bolidophyceae</taxon>
        <taxon>Parmales</taxon>
        <taxon>Triparmaceae</taxon>
        <taxon>Tetraparma</taxon>
    </lineage>
</organism>
<evidence type="ECO:0000313" key="1">
    <source>
        <dbReference type="EMBL" id="GMI53334.1"/>
    </source>
</evidence>
<gene>
    <name evidence="1" type="ORF">TeGR_g11986</name>
</gene>
<comment type="caution">
    <text evidence="1">The sequence shown here is derived from an EMBL/GenBank/DDBJ whole genome shotgun (WGS) entry which is preliminary data.</text>
</comment>
<sequence>MNGIWTPAGNTASNHPYYTHSSFYLFYDPDCKSQGFFPRWIFSETAPSLTALSDLDEDGTCRYMGRWVDDLPEGVSDPAPPLGTESWRISCGIEWEDIEWEEHLLSISFTSPPPSCPPGSSPSASNDECEACWPGLTSGSTDSDRCTPCAASFYPSSTSSACTECPPSSPYSPFGSKSASDCVLDPTKCEQIEFDGCVGSAANGWLQGPYTEYAGACPGALEGIQVYKNGGSPDMYVFPLDRGSGDSIP</sequence>
<dbReference type="EMBL" id="BRYB01006618">
    <property type="protein sequence ID" value="GMI53334.1"/>
    <property type="molecule type" value="Genomic_DNA"/>
</dbReference>
<dbReference type="InterPro" id="IPR009030">
    <property type="entry name" value="Growth_fac_rcpt_cys_sf"/>
</dbReference>
<keyword evidence="2" id="KW-1185">Reference proteome</keyword>
<evidence type="ECO:0000313" key="2">
    <source>
        <dbReference type="Proteomes" id="UP001165060"/>
    </source>
</evidence>
<accession>A0ABQ6NC66</accession>
<reference evidence="1 2" key="1">
    <citation type="journal article" date="2023" name="Commun. Biol.">
        <title>Genome analysis of Parmales, the sister group of diatoms, reveals the evolutionary specialization of diatoms from phago-mixotrophs to photoautotrophs.</title>
        <authorList>
            <person name="Ban H."/>
            <person name="Sato S."/>
            <person name="Yoshikawa S."/>
            <person name="Yamada K."/>
            <person name="Nakamura Y."/>
            <person name="Ichinomiya M."/>
            <person name="Sato N."/>
            <person name="Blanc-Mathieu R."/>
            <person name="Endo H."/>
            <person name="Kuwata A."/>
            <person name="Ogata H."/>
        </authorList>
    </citation>
    <scope>NUCLEOTIDE SEQUENCE [LARGE SCALE GENOMIC DNA]</scope>
</reference>